<evidence type="ECO:0000313" key="3">
    <source>
        <dbReference type="Proteomes" id="UP001317532"/>
    </source>
</evidence>
<keyword evidence="1" id="KW-1133">Transmembrane helix</keyword>
<evidence type="ECO:0008006" key="4">
    <source>
        <dbReference type="Google" id="ProtNLM"/>
    </source>
</evidence>
<dbReference type="RefSeq" id="WP_317996906.1">
    <property type="nucleotide sequence ID" value="NZ_AP025523.1"/>
</dbReference>
<evidence type="ECO:0000313" key="2">
    <source>
        <dbReference type="EMBL" id="BDE05895.1"/>
    </source>
</evidence>
<proteinExistence type="predicted"/>
<name>A0AAN2C8V9_UNVUL</name>
<feature type="transmembrane region" description="Helical" evidence="1">
    <location>
        <begin position="367"/>
        <end position="387"/>
    </location>
</feature>
<protein>
    <recommendedName>
        <fullName evidence="4">DUF3999 domain-containing protein</fullName>
    </recommendedName>
</protein>
<reference evidence="2 3" key="1">
    <citation type="journal article" date="2022" name="ISME Commun">
        <title>Vulcanimicrobium alpinus gen. nov. sp. nov., the first cultivated representative of the candidate phylum 'Eremiobacterota', is a metabolically versatile aerobic anoxygenic phototroph.</title>
        <authorList>
            <person name="Yabe S."/>
            <person name="Muto K."/>
            <person name="Abe K."/>
            <person name="Yokota A."/>
            <person name="Staudigel H."/>
            <person name="Tebo B.M."/>
        </authorList>
    </citation>
    <scope>NUCLEOTIDE SEQUENCE [LARGE SCALE GENOMIC DNA]</scope>
    <source>
        <strain evidence="2 3">WC8-2</strain>
    </source>
</reference>
<dbReference type="Pfam" id="PF13163">
    <property type="entry name" value="DUF3999"/>
    <property type="match status" value="1"/>
</dbReference>
<evidence type="ECO:0000256" key="1">
    <source>
        <dbReference type="SAM" id="Phobius"/>
    </source>
</evidence>
<accession>A0AAN2C8V9</accession>
<keyword evidence="3" id="KW-1185">Reference proteome</keyword>
<sequence>MSAAVDAGTAWTAWTAVTPVVIAPAAVTRYVRVALPQAIAPDADGGYPSLRVVDAQGGEVPFALDPERAPSAPRVLGAVDRGFVPGRFTQAVFDLGDGTAPVDTIALAIDDARRPTYFTTVAIDASDDRRHWRIVRNDAFVYRVAQDGGRGNRSIAFSPTRSRWLRVRILDGHAAFPIEGATVDRTERDAAAPRAVAADTHVHEDAAAHRTIVTIDPGGAVRPAAVAFSGARGTFARAAHVEAGDDGATWSRAGDGTIARYADGSAQLSFPFSERTARRWRVVVDNGDDAPLASVHAVLLRRGRAVVFTAVPGVAYRLLSGNDAAAAPAYDLAAELAHEPWRAAAAGTAATVPNGSFRDARPITERAPWLVTAALVAVAAVLGALALQTVRATRPS</sequence>
<dbReference type="EMBL" id="AP025523">
    <property type="protein sequence ID" value="BDE05895.1"/>
    <property type="molecule type" value="Genomic_DNA"/>
</dbReference>
<dbReference type="InterPro" id="IPR025060">
    <property type="entry name" value="DUF3999"/>
</dbReference>
<keyword evidence="1" id="KW-0472">Membrane</keyword>
<keyword evidence="1" id="KW-0812">Transmembrane</keyword>
<dbReference type="AlphaFoldDB" id="A0AAN2C8V9"/>
<dbReference type="Proteomes" id="UP001317532">
    <property type="component" value="Chromosome"/>
</dbReference>
<dbReference type="KEGG" id="vab:WPS_11710"/>
<gene>
    <name evidence="2" type="ORF">WPS_11710</name>
</gene>
<organism evidence="2 3">
    <name type="scientific">Vulcanimicrobium alpinum</name>
    <dbReference type="NCBI Taxonomy" id="3016050"/>
    <lineage>
        <taxon>Bacteria</taxon>
        <taxon>Bacillati</taxon>
        <taxon>Vulcanimicrobiota</taxon>
        <taxon>Vulcanimicrobiia</taxon>
        <taxon>Vulcanimicrobiales</taxon>
        <taxon>Vulcanimicrobiaceae</taxon>
        <taxon>Vulcanimicrobium</taxon>
    </lineage>
</organism>